<dbReference type="AlphaFoldDB" id="A0A2I0A6I3"/>
<evidence type="ECO:0000313" key="3">
    <source>
        <dbReference type="Proteomes" id="UP000236161"/>
    </source>
</evidence>
<evidence type="ECO:0000256" key="1">
    <source>
        <dbReference type="SAM" id="SignalP"/>
    </source>
</evidence>
<keyword evidence="1" id="KW-0732">Signal</keyword>
<dbReference type="Proteomes" id="UP000236161">
    <property type="component" value="Unassembled WGS sequence"/>
</dbReference>
<feature type="signal peptide" evidence="1">
    <location>
        <begin position="1"/>
        <end position="27"/>
    </location>
</feature>
<keyword evidence="3" id="KW-1185">Reference proteome</keyword>
<reference evidence="2 3" key="1">
    <citation type="journal article" date="2017" name="Nature">
        <title>The Apostasia genome and the evolution of orchids.</title>
        <authorList>
            <person name="Zhang G.Q."/>
            <person name="Liu K.W."/>
            <person name="Li Z."/>
            <person name="Lohaus R."/>
            <person name="Hsiao Y.Y."/>
            <person name="Niu S.C."/>
            <person name="Wang J.Y."/>
            <person name="Lin Y.C."/>
            <person name="Xu Q."/>
            <person name="Chen L.J."/>
            <person name="Yoshida K."/>
            <person name="Fujiwara S."/>
            <person name="Wang Z.W."/>
            <person name="Zhang Y.Q."/>
            <person name="Mitsuda N."/>
            <person name="Wang M."/>
            <person name="Liu G.H."/>
            <person name="Pecoraro L."/>
            <person name="Huang H.X."/>
            <person name="Xiao X.J."/>
            <person name="Lin M."/>
            <person name="Wu X.Y."/>
            <person name="Wu W.L."/>
            <person name="Chen Y.Y."/>
            <person name="Chang S.B."/>
            <person name="Sakamoto S."/>
            <person name="Ohme-Takagi M."/>
            <person name="Yagi M."/>
            <person name="Zeng S.J."/>
            <person name="Shen C.Y."/>
            <person name="Yeh C.M."/>
            <person name="Luo Y.B."/>
            <person name="Tsai W.C."/>
            <person name="Van de Peer Y."/>
            <person name="Liu Z.J."/>
        </authorList>
    </citation>
    <scope>NUCLEOTIDE SEQUENCE [LARGE SCALE GENOMIC DNA]</scope>
    <source>
        <strain evidence="3">cv. Shenzhen</strain>
        <tissue evidence="2">Stem</tissue>
    </source>
</reference>
<sequence>MASTGATHRHLQLLVLLLICASTSTTAGPVKPAFDLSDDSEWEAILDTPADKEIAIRCCEDAVEAYNIENPKGRLNGCRSVYSAKAILIDDERLALRFQLESSQRRWFGKDVDVVADMAVTISSGEGLESTVVSVVMLSVLRYHGL</sequence>
<gene>
    <name evidence="2" type="ORF">AXF42_Ash010591</name>
</gene>
<accession>A0A2I0A6I3</accession>
<name>A0A2I0A6I3_9ASPA</name>
<protein>
    <submittedName>
        <fullName evidence="2">Uncharacterized protein</fullName>
    </submittedName>
</protein>
<organism evidence="2 3">
    <name type="scientific">Apostasia shenzhenica</name>
    <dbReference type="NCBI Taxonomy" id="1088818"/>
    <lineage>
        <taxon>Eukaryota</taxon>
        <taxon>Viridiplantae</taxon>
        <taxon>Streptophyta</taxon>
        <taxon>Embryophyta</taxon>
        <taxon>Tracheophyta</taxon>
        <taxon>Spermatophyta</taxon>
        <taxon>Magnoliopsida</taxon>
        <taxon>Liliopsida</taxon>
        <taxon>Asparagales</taxon>
        <taxon>Orchidaceae</taxon>
        <taxon>Apostasioideae</taxon>
        <taxon>Apostasia</taxon>
    </lineage>
</organism>
<evidence type="ECO:0000313" key="2">
    <source>
        <dbReference type="EMBL" id="PKA51151.1"/>
    </source>
</evidence>
<proteinExistence type="predicted"/>
<dbReference type="EMBL" id="KZ452014">
    <property type="protein sequence ID" value="PKA51151.1"/>
    <property type="molecule type" value="Genomic_DNA"/>
</dbReference>
<feature type="chain" id="PRO_5014169252" evidence="1">
    <location>
        <begin position="28"/>
        <end position="146"/>
    </location>
</feature>